<evidence type="ECO:0000256" key="1">
    <source>
        <dbReference type="SAM" id="MobiDB-lite"/>
    </source>
</evidence>
<feature type="region of interest" description="Disordered" evidence="1">
    <location>
        <begin position="1"/>
        <end position="67"/>
    </location>
</feature>
<dbReference type="PANTHER" id="PTHR12381">
    <property type="entry name" value="HETEROGENEOUS NUCLEAR RIBONUCLEOPROTEIN U FAMILY MEMBER"/>
    <property type="match status" value="1"/>
</dbReference>
<comment type="caution">
    <text evidence="2">The sequence shown here is derived from an EMBL/GenBank/DDBJ whole genome shotgun (WGS) entry which is preliminary data.</text>
</comment>
<dbReference type="PANTHER" id="PTHR12381:SF56">
    <property type="entry name" value="B30.2_SPRY DOMAIN-CONTAINING PROTEIN-RELATED"/>
    <property type="match status" value="1"/>
</dbReference>
<dbReference type="InterPro" id="IPR013320">
    <property type="entry name" value="ConA-like_dom_sf"/>
</dbReference>
<reference evidence="2" key="1">
    <citation type="submission" date="2021-02" db="EMBL/GenBank/DDBJ databases">
        <authorList>
            <person name="Dougan E. K."/>
            <person name="Rhodes N."/>
            <person name="Thang M."/>
            <person name="Chan C."/>
        </authorList>
    </citation>
    <scope>NUCLEOTIDE SEQUENCE</scope>
</reference>
<name>A0A813H6B6_POLGL</name>
<evidence type="ECO:0008006" key="4">
    <source>
        <dbReference type="Google" id="ProtNLM"/>
    </source>
</evidence>
<dbReference type="InterPro" id="IPR043136">
    <property type="entry name" value="B30.2/SPRY_sf"/>
</dbReference>
<sequence>MAPKEVEVTKAEVEAKQETKDVEMKDAEKDEQAGTAAEVQKSDEPEAEKPKEPEKPKELEEDSKVDKRAKVKDGAVVMNFADSTMNVMPIAGGKLLMTLTDGGMQYLLAGVRGTAGMKSGRYMFEVKIVESLSPAETQGNGSANTPQPRQLVRVGFSLASSSLFLSDGPDNVCFDSEGYFIHGKDRKKASQKFARDQTVAVLLNLDASSPNANTISLFRNGVRISEPQPLPENLRGKVLYPTINYKNVTLQINLGPSPRQPLPFSCRMLADAASADVELAKLPVAGAKNEVVFPVGLPEQGFFDWVDDFVEKNPGYTELSDRKMQEWAYKSGVYRAKAQGGSNDKPSMKTGIPLMDDLSISRVLQAIAPTLKRNYVVAELKLSRRRIVLVTIPFSFSFYTAIQVLSVTVQNRRKHQPDGYKQTIFSQSPNHSALSGDLPVGGNREICSGGGGKEAEMFTRQLNANLQELRKDLGEVVTLLHCDPFETLTVAYHPARPKEQPLSAHLHVKVAAVARVQLMGDALLSDTGYLCGDPRVLVEGQQRERELLNSARVEPVRVGGEAVAARQELGELADGEEPPVLRASGLRDRPPSRRPFEAAVSLGPNCLAAYRIAKAGFKRRSFPFDIMMSGSDGWPAHEEACWGAPVGLRLAVECLSREPPFSDYVSKMAPLPHINAVGNCGFIEPGVGFIPSAHCHDDPREPSVARTYARRATRLIQLLASSGYRVLFVYTLRLRDLYSPKHVCSIAAELPKEVARLRKTLSRCWPELDWQLLLPVLGQLRAQLPEASRLAVEASLRRIEEAAAEEDAEGDPRVVVERIADAPAGPHPMDGFWGDDAAWSSLFARHPVEPRDFSESCFAAATKAGEAKGAKSPDDESQEDLTTGRPVRRDRSIAFGVNGESSKFQRFVDSLGMIRPS</sequence>
<feature type="compositionally biased region" description="Basic and acidic residues" evidence="1">
    <location>
        <begin position="40"/>
        <end position="67"/>
    </location>
</feature>
<dbReference type="AlphaFoldDB" id="A0A813H6B6"/>
<dbReference type="SUPFAM" id="SSF49899">
    <property type="entry name" value="Concanavalin A-like lectins/glucanases"/>
    <property type="match status" value="1"/>
</dbReference>
<keyword evidence="3" id="KW-1185">Reference proteome</keyword>
<feature type="compositionally biased region" description="Basic and acidic residues" evidence="1">
    <location>
        <begin position="1"/>
        <end position="32"/>
    </location>
</feature>
<dbReference type="Gene3D" id="2.60.120.920">
    <property type="match status" value="1"/>
</dbReference>
<dbReference type="GO" id="GO:0000380">
    <property type="term" value="P:alternative mRNA splicing, via spliceosome"/>
    <property type="evidence" value="ECO:0007669"/>
    <property type="project" value="TreeGrafter"/>
</dbReference>
<dbReference type="GO" id="GO:0005634">
    <property type="term" value="C:nucleus"/>
    <property type="evidence" value="ECO:0007669"/>
    <property type="project" value="TreeGrafter"/>
</dbReference>
<evidence type="ECO:0000313" key="2">
    <source>
        <dbReference type="EMBL" id="CAE8633144.1"/>
    </source>
</evidence>
<accession>A0A813H6B6</accession>
<dbReference type="EMBL" id="CAJNNV010030650">
    <property type="protein sequence ID" value="CAE8633144.1"/>
    <property type="molecule type" value="Genomic_DNA"/>
</dbReference>
<dbReference type="OrthoDB" id="476283at2759"/>
<dbReference type="GO" id="GO:0003723">
    <property type="term" value="F:RNA binding"/>
    <property type="evidence" value="ECO:0007669"/>
    <property type="project" value="TreeGrafter"/>
</dbReference>
<organism evidence="2 3">
    <name type="scientific">Polarella glacialis</name>
    <name type="common">Dinoflagellate</name>
    <dbReference type="NCBI Taxonomy" id="89957"/>
    <lineage>
        <taxon>Eukaryota</taxon>
        <taxon>Sar</taxon>
        <taxon>Alveolata</taxon>
        <taxon>Dinophyceae</taxon>
        <taxon>Suessiales</taxon>
        <taxon>Suessiaceae</taxon>
        <taxon>Polarella</taxon>
    </lineage>
</organism>
<proteinExistence type="predicted"/>
<gene>
    <name evidence="2" type="ORF">PGLA1383_LOCUS49057</name>
</gene>
<feature type="compositionally biased region" description="Basic and acidic residues" evidence="1">
    <location>
        <begin position="865"/>
        <end position="874"/>
    </location>
</feature>
<evidence type="ECO:0000313" key="3">
    <source>
        <dbReference type="Proteomes" id="UP000654075"/>
    </source>
</evidence>
<protein>
    <recommendedName>
        <fullName evidence="4">SPRY domain-containing protein</fullName>
    </recommendedName>
</protein>
<dbReference type="Proteomes" id="UP000654075">
    <property type="component" value="Unassembled WGS sequence"/>
</dbReference>
<feature type="region of interest" description="Disordered" evidence="1">
    <location>
        <begin position="864"/>
        <end position="893"/>
    </location>
</feature>